<evidence type="ECO:0000313" key="3">
    <source>
        <dbReference type="Proteomes" id="UP000243799"/>
    </source>
</evidence>
<keyword evidence="1" id="KW-0472">Membrane</keyword>
<feature type="transmembrane region" description="Helical" evidence="1">
    <location>
        <begin position="43"/>
        <end position="62"/>
    </location>
</feature>
<organism evidence="2 3">
    <name type="scientific">Amycolatopsis marina</name>
    <dbReference type="NCBI Taxonomy" id="490629"/>
    <lineage>
        <taxon>Bacteria</taxon>
        <taxon>Bacillati</taxon>
        <taxon>Actinomycetota</taxon>
        <taxon>Actinomycetes</taxon>
        <taxon>Pseudonocardiales</taxon>
        <taxon>Pseudonocardiaceae</taxon>
        <taxon>Amycolatopsis</taxon>
    </lineage>
</organism>
<dbReference type="STRING" id="490629.SAMN05216266_111124"/>
<reference evidence="3" key="1">
    <citation type="submission" date="2016-10" db="EMBL/GenBank/DDBJ databases">
        <authorList>
            <person name="Varghese N."/>
            <person name="Submissions S."/>
        </authorList>
    </citation>
    <scope>NUCLEOTIDE SEQUENCE [LARGE SCALE GENOMIC DNA]</scope>
    <source>
        <strain evidence="3">CGMCC 4.3568</strain>
    </source>
</reference>
<accession>A0A1I1B031</accession>
<evidence type="ECO:0008006" key="4">
    <source>
        <dbReference type="Google" id="ProtNLM"/>
    </source>
</evidence>
<dbReference type="InterPro" id="IPR025333">
    <property type="entry name" value="DUF4239"/>
</dbReference>
<dbReference type="Proteomes" id="UP000243799">
    <property type="component" value="Unassembled WGS sequence"/>
</dbReference>
<feature type="transmembrane region" description="Helical" evidence="1">
    <location>
        <begin position="205"/>
        <end position="226"/>
    </location>
</feature>
<proteinExistence type="predicted"/>
<dbReference type="AlphaFoldDB" id="A0A1I1B031"/>
<evidence type="ECO:0000313" key="2">
    <source>
        <dbReference type="EMBL" id="SFB43719.1"/>
    </source>
</evidence>
<keyword evidence="1" id="KW-0812">Transmembrane</keyword>
<dbReference type="RefSeq" id="WP_091674602.1">
    <property type="nucleotide sequence ID" value="NZ_FOKG01000011.1"/>
</dbReference>
<dbReference type="Pfam" id="PF14023">
    <property type="entry name" value="Bestrophin-like"/>
    <property type="match status" value="1"/>
</dbReference>
<evidence type="ECO:0000256" key="1">
    <source>
        <dbReference type="SAM" id="Phobius"/>
    </source>
</evidence>
<name>A0A1I1B031_9PSEU</name>
<gene>
    <name evidence="2" type="ORF">SAMN05216266_111124</name>
</gene>
<protein>
    <recommendedName>
        <fullName evidence="4">DUF4239 domain-containing protein</fullName>
    </recommendedName>
</protein>
<dbReference type="EMBL" id="FOKG01000011">
    <property type="protein sequence ID" value="SFB43719.1"/>
    <property type="molecule type" value="Genomic_DNA"/>
</dbReference>
<keyword evidence="3" id="KW-1185">Reference proteome</keyword>
<keyword evidence="1" id="KW-1133">Transmembrane helix</keyword>
<feature type="transmembrane region" description="Helical" evidence="1">
    <location>
        <begin position="175"/>
        <end position="199"/>
    </location>
</feature>
<dbReference type="OrthoDB" id="3427059at2"/>
<sequence length="256" mass="27290">MNVYVTGALWVLGVAAAAAAVTFLVHRFTRNSRNADEAVTGVFTIVAGLQAVLLAFVLISLFDAVSSVRDGSHTEANGLTAVYWASDSLPAPAREQLQDLSRSYVHTVVEQEWPSMREGEAVGGPGWDLLERMRSTIDGAATRTDWQQDRKAEAAGQLWGVYEARQARLTAAGNAGISTVVWLALVVGSILSVALPYLFDVPKLLTHALIVGTLAGTIALLMFAIYQLQNPFSGGAQVAPDAFSSAVDRMVVRTGT</sequence>